<keyword evidence="9" id="KW-0862">Zinc</keyword>
<keyword evidence="16" id="KW-1185">Reference proteome</keyword>
<evidence type="ECO:0000313" key="16">
    <source>
        <dbReference type="Proteomes" id="UP000198304"/>
    </source>
</evidence>
<evidence type="ECO:0000256" key="13">
    <source>
        <dbReference type="SAM" id="Phobius"/>
    </source>
</evidence>
<evidence type="ECO:0000256" key="2">
    <source>
        <dbReference type="ARBA" id="ARBA00004651"/>
    </source>
</evidence>
<evidence type="ECO:0000259" key="14">
    <source>
        <dbReference type="Pfam" id="PF02163"/>
    </source>
</evidence>
<dbReference type="PANTHER" id="PTHR35864:SF1">
    <property type="entry name" value="ZINC METALLOPROTEASE YWHC-RELATED"/>
    <property type="match status" value="1"/>
</dbReference>
<dbReference type="InterPro" id="IPR044537">
    <property type="entry name" value="Rip2-like"/>
</dbReference>
<evidence type="ECO:0000256" key="6">
    <source>
        <dbReference type="ARBA" id="ARBA00022692"/>
    </source>
</evidence>
<dbReference type="Pfam" id="PF02163">
    <property type="entry name" value="Peptidase_M50"/>
    <property type="match status" value="1"/>
</dbReference>
<name>A0A238ZWQ1_9FIRM</name>
<keyword evidence="10 13" id="KW-1133">Transmembrane helix</keyword>
<dbReference type="PANTHER" id="PTHR35864">
    <property type="entry name" value="ZINC METALLOPROTEASE MJ0611-RELATED"/>
    <property type="match status" value="1"/>
</dbReference>
<proteinExistence type="inferred from homology"/>
<dbReference type="InterPro" id="IPR008915">
    <property type="entry name" value="Peptidase_M50"/>
</dbReference>
<keyword evidence="8" id="KW-0378">Hydrolase</keyword>
<dbReference type="GO" id="GO:0006508">
    <property type="term" value="P:proteolysis"/>
    <property type="evidence" value="ECO:0007669"/>
    <property type="project" value="UniProtKB-KW"/>
</dbReference>
<accession>A0A238ZWQ1</accession>
<evidence type="ECO:0000313" key="15">
    <source>
        <dbReference type="EMBL" id="SNR87194.1"/>
    </source>
</evidence>
<dbReference type="EMBL" id="FZOJ01000001">
    <property type="protein sequence ID" value="SNR87194.1"/>
    <property type="molecule type" value="Genomic_DNA"/>
</dbReference>
<evidence type="ECO:0000256" key="9">
    <source>
        <dbReference type="ARBA" id="ARBA00022833"/>
    </source>
</evidence>
<evidence type="ECO:0000256" key="5">
    <source>
        <dbReference type="ARBA" id="ARBA00022670"/>
    </source>
</evidence>
<feature type="transmembrane region" description="Helical" evidence="13">
    <location>
        <begin position="124"/>
        <end position="143"/>
    </location>
</feature>
<dbReference type="RefSeq" id="WP_089280939.1">
    <property type="nucleotide sequence ID" value="NZ_FZOJ01000001.1"/>
</dbReference>
<gene>
    <name evidence="15" type="ORF">SAMN05446037_1001146</name>
</gene>
<evidence type="ECO:0000256" key="10">
    <source>
        <dbReference type="ARBA" id="ARBA00022989"/>
    </source>
</evidence>
<dbReference type="GO" id="GO:0008237">
    <property type="term" value="F:metallopeptidase activity"/>
    <property type="evidence" value="ECO:0007669"/>
    <property type="project" value="UniProtKB-KW"/>
</dbReference>
<keyword evidence="11" id="KW-0482">Metalloprotease</keyword>
<dbReference type="CDD" id="cd06158">
    <property type="entry name" value="S2P-M50_like_1"/>
    <property type="match status" value="1"/>
</dbReference>
<dbReference type="Proteomes" id="UP000198304">
    <property type="component" value="Unassembled WGS sequence"/>
</dbReference>
<comment type="cofactor">
    <cofactor evidence="1">
        <name>Zn(2+)</name>
        <dbReference type="ChEBI" id="CHEBI:29105"/>
    </cofactor>
</comment>
<keyword evidence="4" id="KW-1003">Cell membrane</keyword>
<comment type="similarity">
    <text evidence="3">Belongs to the peptidase M50B family.</text>
</comment>
<keyword evidence="6 13" id="KW-0812">Transmembrane</keyword>
<sequence length="206" mass="23573">MFNIDIPTILLTLPGILIALTVHEFSHAYSAYLLGDTTAKQYGRLTLNPLSHIDIVGFLMLIFFRFGWAKPVPINPNNFSNRKMGYFLVSIAGPLSNVILAIITTLIMAIAIRLQLNVFIYNMLYYAIFINLVLAVFNLFPIPPLDGSKILLAVLPHSMEQKYYQLQKYSYILLLALVYFRVINKVLFPIVNFILNYLMSFLFLII</sequence>
<feature type="transmembrane region" description="Helical" evidence="13">
    <location>
        <begin position="86"/>
        <end position="112"/>
    </location>
</feature>
<keyword evidence="5 15" id="KW-0645">Protease</keyword>
<dbReference type="GO" id="GO:0005886">
    <property type="term" value="C:plasma membrane"/>
    <property type="evidence" value="ECO:0007669"/>
    <property type="project" value="UniProtKB-SubCell"/>
</dbReference>
<dbReference type="GO" id="GO:0046872">
    <property type="term" value="F:metal ion binding"/>
    <property type="evidence" value="ECO:0007669"/>
    <property type="project" value="UniProtKB-KW"/>
</dbReference>
<evidence type="ECO:0000256" key="12">
    <source>
        <dbReference type="ARBA" id="ARBA00023136"/>
    </source>
</evidence>
<feature type="transmembrane region" description="Helical" evidence="13">
    <location>
        <begin position="187"/>
        <end position="205"/>
    </location>
</feature>
<dbReference type="AlphaFoldDB" id="A0A238ZWQ1"/>
<organism evidence="15 16">
    <name type="scientific">Anaerovirgula multivorans</name>
    <dbReference type="NCBI Taxonomy" id="312168"/>
    <lineage>
        <taxon>Bacteria</taxon>
        <taxon>Bacillati</taxon>
        <taxon>Bacillota</taxon>
        <taxon>Clostridia</taxon>
        <taxon>Peptostreptococcales</taxon>
        <taxon>Natronincolaceae</taxon>
        <taxon>Anaerovirgula</taxon>
    </lineage>
</organism>
<evidence type="ECO:0000256" key="1">
    <source>
        <dbReference type="ARBA" id="ARBA00001947"/>
    </source>
</evidence>
<dbReference type="InterPro" id="IPR052348">
    <property type="entry name" value="Metallopeptidase_M50B"/>
</dbReference>
<comment type="subcellular location">
    <subcellularLocation>
        <location evidence="2">Cell membrane</location>
        <topology evidence="2">Multi-pass membrane protein</topology>
    </subcellularLocation>
</comment>
<evidence type="ECO:0000256" key="7">
    <source>
        <dbReference type="ARBA" id="ARBA00022723"/>
    </source>
</evidence>
<feature type="transmembrane region" description="Helical" evidence="13">
    <location>
        <begin position="45"/>
        <end position="66"/>
    </location>
</feature>
<keyword evidence="12 13" id="KW-0472">Membrane</keyword>
<evidence type="ECO:0000256" key="11">
    <source>
        <dbReference type="ARBA" id="ARBA00023049"/>
    </source>
</evidence>
<dbReference type="OrthoDB" id="9800627at2"/>
<feature type="transmembrane region" description="Helical" evidence="13">
    <location>
        <begin position="6"/>
        <end position="25"/>
    </location>
</feature>
<protein>
    <submittedName>
        <fullName evidence="15">Zn-dependent protease (Includes SpoIVFB)</fullName>
    </submittedName>
</protein>
<evidence type="ECO:0000256" key="8">
    <source>
        <dbReference type="ARBA" id="ARBA00022801"/>
    </source>
</evidence>
<evidence type="ECO:0000256" key="4">
    <source>
        <dbReference type="ARBA" id="ARBA00022475"/>
    </source>
</evidence>
<keyword evidence="7" id="KW-0479">Metal-binding</keyword>
<feature type="domain" description="Peptidase M50" evidence="14">
    <location>
        <begin position="120"/>
        <end position="170"/>
    </location>
</feature>
<reference evidence="15 16" key="1">
    <citation type="submission" date="2017-06" db="EMBL/GenBank/DDBJ databases">
        <authorList>
            <person name="Kim H.J."/>
            <person name="Triplett B.A."/>
        </authorList>
    </citation>
    <scope>NUCLEOTIDE SEQUENCE [LARGE SCALE GENOMIC DNA]</scope>
    <source>
        <strain evidence="15 16">SCA</strain>
    </source>
</reference>
<evidence type="ECO:0000256" key="3">
    <source>
        <dbReference type="ARBA" id="ARBA00007931"/>
    </source>
</evidence>